<dbReference type="EMBL" id="JQZW01000008">
    <property type="protein sequence ID" value="KGN98035.1"/>
    <property type="molecule type" value="Genomic_DNA"/>
</dbReference>
<gene>
    <name evidence="5" type="primary">truB</name>
    <name evidence="8" type="ORF">HQ36_03690</name>
</gene>
<comment type="function">
    <text evidence="5">Responsible for synthesis of pseudouridine from uracil-55 in the psi GC loop of transfer RNAs.</text>
</comment>
<keyword evidence="3 5" id="KW-0819">tRNA processing</keyword>
<reference evidence="8 9" key="1">
    <citation type="submission" date="2014-08" db="EMBL/GenBank/DDBJ databases">
        <title>Porphyromonas gingivicanis strain:COT-022_OH1391 Genome sequencing.</title>
        <authorList>
            <person name="Wallis C."/>
            <person name="Deusch O."/>
            <person name="O'Flynn C."/>
            <person name="Davis I."/>
            <person name="Jospin G."/>
            <person name="Darling A.E."/>
            <person name="Coil D.A."/>
            <person name="Alexiev A."/>
            <person name="Horsfall A."/>
            <person name="Kirkwood N."/>
            <person name="Harris S."/>
            <person name="Eisen J.A."/>
        </authorList>
    </citation>
    <scope>NUCLEOTIDE SEQUENCE [LARGE SCALE GENOMIC DNA]</scope>
    <source>
        <strain evidence="9">COT-022 OH1391</strain>
    </source>
</reference>
<dbReference type="GO" id="GO:0003723">
    <property type="term" value="F:RNA binding"/>
    <property type="evidence" value="ECO:0007669"/>
    <property type="project" value="InterPro"/>
</dbReference>
<dbReference type="STRING" id="266762.HQ36_03690"/>
<dbReference type="RefSeq" id="WP_025842472.1">
    <property type="nucleotide sequence ID" value="NZ_JQZW01000008.1"/>
</dbReference>
<dbReference type="InterPro" id="IPR002501">
    <property type="entry name" value="PsdUridine_synth_N"/>
</dbReference>
<dbReference type="Pfam" id="PF16198">
    <property type="entry name" value="TruB_C_2"/>
    <property type="match status" value="1"/>
</dbReference>
<evidence type="ECO:0000256" key="1">
    <source>
        <dbReference type="ARBA" id="ARBA00000385"/>
    </source>
</evidence>
<dbReference type="SUPFAM" id="SSF55120">
    <property type="entry name" value="Pseudouridine synthase"/>
    <property type="match status" value="1"/>
</dbReference>
<keyword evidence="9" id="KW-1185">Reference proteome</keyword>
<evidence type="ECO:0000256" key="4">
    <source>
        <dbReference type="ARBA" id="ARBA00023235"/>
    </source>
</evidence>
<comment type="caution">
    <text evidence="8">The sequence shown here is derived from an EMBL/GenBank/DDBJ whole genome shotgun (WGS) entry which is preliminary data.</text>
</comment>
<comment type="similarity">
    <text evidence="2 5">Belongs to the pseudouridine synthase TruB family. Type 1 subfamily.</text>
</comment>
<dbReference type="GO" id="GO:0031119">
    <property type="term" value="P:tRNA pseudouridine synthesis"/>
    <property type="evidence" value="ECO:0007669"/>
    <property type="project" value="UniProtKB-UniRule"/>
</dbReference>
<dbReference type="EC" id="5.4.99.25" evidence="5"/>
<dbReference type="Gene3D" id="3.30.2350.10">
    <property type="entry name" value="Pseudouridine synthase"/>
    <property type="match status" value="1"/>
</dbReference>
<dbReference type="GO" id="GO:1990481">
    <property type="term" value="P:mRNA pseudouridine synthesis"/>
    <property type="evidence" value="ECO:0007669"/>
    <property type="project" value="TreeGrafter"/>
</dbReference>
<sequence>MIHSKKEENQPLLLRSGAIIPIDKPLDWTSFDVVNRFRIAVKHTLGLKKIKVGHTGTLDPKATGLLLLCTGRATKRIEELMLNSKEYVATLKLGATTPSFDTEHPEDTIYSYEHITRDKIEEVLPKFRGVIEQVPPIFSAVSVNGKRAYELARKGKDAELPSKKVIIHSLEIESFQLPYLSLRIVCGKGTYIRSLARDLGVALQSGAYLTALRRTHLGAISVEDAYSIEELPKMLSQVALQEEGFPDITPPNGK</sequence>
<dbReference type="InterPro" id="IPR020103">
    <property type="entry name" value="PsdUridine_synth_cat_dom_sf"/>
</dbReference>
<evidence type="ECO:0000256" key="5">
    <source>
        <dbReference type="HAMAP-Rule" id="MF_01080"/>
    </source>
</evidence>
<dbReference type="GO" id="GO:0160148">
    <property type="term" value="F:tRNA pseudouridine(55) synthase activity"/>
    <property type="evidence" value="ECO:0007669"/>
    <property type="project" value="UniProtKB-EC"/>
</dbReference>
<evidence type="ECO:0000256" key="2">
    <source>
        <dbReference type="ARBA" id="ARBA00005642"/>
    </source>
</evidence>
<evidence type="ECO:0000256" key="3">
    <source>
        <dbReference type="ARBA" id="ARBA00022694"/>
    </source>
</evidence>
<dbReference type="PANTHER" id="PTHR13767">
    <property type="entry name" value="TRNA-PSEUDOURIDINE SYNTHASE"/>
    <property type="match status" value="1"/>
</dbReference>
<feature type="active site" description="Nucleophile" evidence="5">
    <location>
        <position position="59"/>
    </location>
</feature>
<dbReference type="InterPro" id="IPR014780">
    <property type="entry name" value="tRNA_psdUridine_synth_TruB"/>
</dbReference>
<dbReference type="CDD" id="cd02573">
    <property type="entry name" value="PseudoU_synth_EcTruB"/>
    <property type="match status" value="1"/>
</dbReference>
<evidence type="ECO:0000259" key="7">
    <source>
        <dbReference type="Pfam" id="PF16198"/>
    </source>
</evidence>
<evidence type="ECO:0000313" key="8">
    <source>
        <dbReference type="EMBL" id="KGN98035.1"/>
    </source>
</evidence>
<dbReference type="Proteomes" id="UP000030134">
    <property type="component" value="Unassembled WGS sequence"/>
</dbReference>
<accession>A0A0A2G6M3</accession>
<dbReference type="InterPro" id="IPR032819">
    <property type="entry name" value="TruB_C"/>
</dbReference>
<evidence type="ECO:0000259" key="6">
    <source>
        <dbReference type="Pfam" id="PF01509"/>
    </source>
</evidence>
<feature type="domain" description="Pseudouridine synthase II N-terminal" evidence="6">
    <location>
        <begin position="45"/>
        <end position="192"/>
    </location>
</feature>
<keyword evidence="4 5" id="KW-0413">Isomerase</keyword>
<dbReference type="AlphaFoldDB" id="A0A0A2G6M3"/>
<organism evidence="8 9">
    <name type="scientific">Porphyromonas gingivicanis</name>
    <dbReference type="NCBI Taxonomy" id="266762"/>
    <lineage>
        <taxon>Bacteria</taxon>
        <taxon>Pseudomonadati</taxon>
        <taxon>Bacteroidota</taxon>
        <taxon>Bacteroidia</taxon>
        <taxon>Bacteroidales</taxon>
        <taxon>Porphyromonadaceae</taxon>
        <taxon>Porphyromonas</taxon>
    </lineage>
</organism>
<dbReference type="NCBIfam" id="TIGR00431">
    <property type="entry name" value="TruB"/>
    <property type="match status" value="1"/>
</dbReference>
<dbReference type="Pfam" id="PF01509">
    <property type="entry name" value="TruB_N"/>
    <property type="match status" value="1"/>
</dbReference>
<name>A0A0A2G6M3_9PORP</name>
<dbReference type="eggNOG" id="COG0130">
    <property type="taxonomic scope" value="Bacteria"/>
</dbReference>
<proteinExistence type="inferred from homology"/>
<feature type="domain" description="tRNA pseudouridylate synthase B C-terminal" evidence="7">
    <location>
        <begin position="193"/>
        <end position="234"/>
    </location>
</feature>
<dbReference type="HAMAP" id="MF_01080">
    <property type="entry name" value="TruB_bact"/>
    <property type="match status" value="1"/>
</dbReference>
<protein>
    <recommendedName>
        <fullName evidence="5">tRNA pseudouridine synthase B</fullName>
        <ecNumber evidence="5">5.4.99.25</ecNumber>
    </recommendedName>
    <alternativeName>
        <fullName evidence="5">tRNA pseudouridine(55) synthase</fullName>
        <shortName evidence="5">Psi55 synthase</shortName>
    </alternativeName>
    <alternativeName>
        <fullName evidence="5">tRNA pseudouridylate synthase</fullName>
    </alternativeName>
    <alternativeName>
        <fullName evidence="5">tRNA-uridine isomerase</fullName>
    </alternativeName>
</protein>
<evidence type="ECO:0000313" key="9">
    <source>
        <dbReference type="Proteomes" id="UP000030134"/>
    </source>
</evidence>
<dbReference type="PANTHER" id="PTHR13767:SF2">
    <property type="entry name" value="PSEUDOURIDYLATE SYNTHASE TRUB1"/>
    <property type="match status" value="1"/>
</dbReference>
<comment type="catalytic activity">
    <reaction evidence="1 5">
        <text>uridine(55) in tRNA = pseudouridine(55) in tRNA</text>
        <dbReference type="Rhea" id="RHEA:42532"/>
        <dbReference type="Rhea" id="RHEA-COMP:10101"/>
        <dbReference type="Rhea" id="RHEA-COMP:10102"/>
        <dbReference type="ChEBI" id="CHEBI:65314"/>
        <dbReference type="ChEBI" id="CHEBI:65315"/>
        <dbReference type="EC" id="5.4.99.25"/>
    </reaction>
</comment>
<dbReference type="OrthoDB" id="9802309at2"/>